<protein>
    <submittedName>
        <fullName evidence="11">DEK1 protein</fullName>
    </submittedName>
</protein>
<organism evidence="11 12">
    <name type="scientific">Symbiodinium pilosum</name>
    <name type="common">Dinoflagellate</name>
    <dbReference type="NCBI Taxonomy" id="2952"/>
    <lineage>
        <taxon>Eukaryota</taxon>
        <taxon>Sar</taxon>
        <taxon>Alveolata</taxon>
        <taxon>Dinophyceae</taxon>
        <taxon>Suessiales</taxon>
        <taxon>Symbiodiniaceae</taxon>
        <taxon>Symbiodinium</taxon>
    </lineage>
</organism>
<dbReference type="InterPro" id="IPR022684">
    <property type="entry name" value="Calpain_cysteine_protease"/>
</dbReference>
<dbReference type="SUPFAM" id="SSF50044">
    <property type="entry name" value="SH3-domain"/>
    <property type="match status" value="1"/>
</dbReference>
<keyword evidence="12" id="KW-1185">Reference proteome</keyword>
<evidence type="ECO:0000313" key="12">
    <source>
        <dbReference type="Proteomes" id="UP000649617"/>
    </source>
</evidence>
<dbReference type="SMART" id="SM00230">
    <property type="entry name" value="CysPc"/>
    <property type="match status" value="1"/>
</dbReference>
<dbReference type="GO" id="GO:0006508">
    <property type="term" value="P:proteolysis"/>
    <property type="evidence" value="ECO:0007669"/>
    <property type="project" value="UniProtKB-KW"/>
</dbReference>
<evidence type="ECO:0000256" key="1">
    <source>
        <dbReference type="ARBA" id="ARBA00007623"/>
    </source>
</evidence>
<keyword evidence="4 8" id="KW-0378">Hydrolase</keyword>
<dbReference type="PROSITE" id="PS50203">
    <property type="entry name" value="CALPAIN_CAT"/>
    <property type="match status" value="1"/>
</dbReference>
<dbReference type="Gene3D" id="2.30.30.40">
    <property type="entry name" value="SH3 Domains"/>
    <property type="match status" value="1"/>
</dbReference>
<evidence type="ECO:0000256" key="3">
    <source>
        <dbReference type="ARBA" id="ARBA00022670"/>
    </source>
</evidence>
<dbReference type="EMBL" id="CAJNIZ010032057">
    <property type="protein sequence ID" value="CAE7534297.1"/>
    <property type="molecule type" value="Genomic_DNA"/>
</dbReference>
<evidence type="ECO:0000256" key="5">
    <source>
        <dbReference type="ARBA" id="ARBA00022807"/>
    </source>
</evidence>
<dbReference type="SUPFAM" id="SSF54001">
    <property type="entry name" value="Cysteine proteinases"/>
    <property type="match status" value="1"/>
</dbReference>
<evidence type="ECO:0000313" key="11">
    <source>
        <dbReference type="EMBL" id="CAE7534297.1"/>
    </source>
</evidence>
<sequence length="473" mass="53514">MYDEWELVRDGATFNDVRQGRIADCFLIGAFGSLAANRRTFFRQAFVAYDMKIGVYGILMNVDSHFTYVIVDDVLGKGSGARLQFASSTDSKELWVSILEKAFFKYHTCLEMCSYGHGTEATFCWTGGLSGRYDIGDEEYDHPDTFFKTLQQALASGELATAMFREPSKGPYAQGPGGEAGQCGEVGLPYGLHGGHCYSLLRTVEAHGNQLLCFRNPWAAGEWTGPWGDKSDKWTDEMKEACGLVSKTDGVFWMAVQDFVQLSKLVPFVRTFGPAWQTVRVYGRFIDEPTKARAKKDYQAQSDTEITLQKGDMVRVSEVQGFWSRGEREKTGEEGFFRTKDVQMQSLSVEAYEFSVDGMADDAPIMLSLMRENQLLRREWVKRKEDGMNYKDQKYPPGYWFIFNGEGKRVAKSRILSRHVWTYLTKSEGPWSVYINCPGAKGRRFSLQGFAPHGSMKIKSMECSYADFLDKCA</sequence>
<evidence type="ECO:0000256" key="6">
    <source>
        <dbReference type="PIRSR" id="PIRSR622684-1"/>
    </source>
</evidence>
<dbReference type="PROSITE" id="PS50002">
    <property type="entry name" value="SH3"/>
    <property type="match status" value="1"/>
</dbReference>
<keyword evidence="5 8" id="KW-0788">Thiol protease</keyword>
<feature type="domain" description="Calpain catalytic" evidence="10">
    <location>
        <begin position="1"/>
        <end position="261"/>
    </location>
</feature>
<dbReference type="OrthoDB" id="409124at2759"/>
<keyword evidence="3 8" id="KW-0645">Protease</keyword>
<evidence type="ECO:0000256" key="4">
    <source>
        <dbReference type="ARBA" id="ARBA00022801"/>
    </source>
</evidence>
<evidence type="ECO:0000256" key="2">
    <source>
        <dbReference type="ARBA" id="ARBA00022443"/>
    </source>
</evidence>
<dbReference type="PANTHER" id="PTHR10183:SF379">
    <property type="entry name" value="CALPAIN-5"/>
    <property type="match status" value="1"/>
</dbReference>
<dbReference type="Proteomes" id="UP000649617">
    <property type="component" value="Unassembled WGS sequence"/>
</dbReference>
<dbReference type="GO" id="GO:0004198">
    <property type="term" value="F:calcium-dependent cysteine-type endopeptidase activity"/>
    <property type="evidence" value="ECO:0007669"/>
    <property type="project" value="InterPro"/>
</dbReference>
<comment type="similarity">
    <text evidence="1">Belongs to the peptidase C2 family.</text>
</comment>
<dbReference type="InterPro" id="IPR001452">
    <property type="entry name" value="SH3_domain"/>
</dbReference>
<feature type="domain" description="SH3" evidence="9">
    <location>
        <begin position="287"/>
        <end position="347"/>
    </location>
</feature>
<dbReference type="InterPro" id="IPR038765">
    <property type="entry name" value="Papain-like_cys_pep_sf"/>
</dbReference>
<gene>
    <name evidence="11" type="primary">DEK1</name>
    <name evidence="11" type="ORF">SPIL2461_LOCUS14098</name>
</gene>
<name>A0A812TRD6_SYMPI</name>
<feature type="active site" evidence="6 8">
    <location>
        <position position="216"/>
    </location>
</feature>
<evidence type="ECO:0000259" key="9">
    <source>
        <dbReference type="PROSITE" id="PS50002"/>
    </source>
</evidence>
<proteinExistence type="inferred from homology"/>
<dbReference type="SMART" id="SM00326">
    <property type="entry name" value="SH3"/>
    <property type="match status" value="1"/>
</dbReference>
<feature type="active site" evidence="6 8">
    <location>
        <position position="25"/>
    </location>
</feature>
<accession>A0A812TRD6</accession>
<evidence type="ECO:0000259" key="10">
    <source>
        <dbReference type="PROSITE" id="PS50203"/>
    </source>
</evidence>
<evidence type="ECO:0000256" key="7">
    <source>
        <dbReference type="PROSITE-ProRule" id="PRU00192"/>
    </source>
</evidence>
<dbReference type="Pfam" id="PF00018">
    <property type="entry name" value="SH3_1"/>
    <property type="match status" value="1"/>
</dbReference>
<reference evidence="11" key="1">
    <citation type="submission" date="2021-02" db="EMBL/GenBank/DDBJ databases">
        <authorList>
            <person name="Dougan E. K."/>
            <person name="Rhodes N."/>
            <person name="Thang M."/>
            <person name="Chan C."/>
        </authorList>
    </citation>
    <scope>NUCLEOTIDE SEQUENCE</scope>
</reference>
<dbReference type="PRINTS" id="PR00704">
    <property type="entry name" value="CALPAIN"/>
</dbReference>
<dbReference type="Pfam" id="PF00648">
    <property type="entry name" value="Peptidase_C2"/>
    <property type="match status" value="1"/>
</dbReference>
<feature type="active site" evidence="6 8">
    <location>
        <position position="196"/>
    </location>
</feature>
<keyword evidence="2 7" id="KW-0728">SH3 domain</keyword>
<dbReference type="AlphaFoldDB" id="A0A812TRD6"/>
<evidence type="ECO:0000256" key="8">
    <source>
        <dbReference type="PROSITE-ProRule" id="PRU00239"/>
    </source>
</evidence>
<dbReference type="InterPro" id="IPR001300">
    <property type="entry name" value="Peptidase_C2_calpain_cat"/>
</dbReference>
<dbReference type="InterPro" id="IPR036028">
    <property type="entry name" value="SH3-like_dom_sf"/>
</dbReference>
<comment type="caution">
    <text evidence="11">The sequence shown here is derived from an EMBL/GenBank/DDBJ whole genome shotgun (WGS) entry which is preliminary data.</text>
</comment>
<dbReference type="Gene3D" id="3.90.70.10">
    <property type="entry name" value="Cysteine proteinases"/>
    <property type="match status" value="1"/>
</dbReference>
<dbReference type="PANTHER" id="PTHR10183">
    <property type="entry name" value="CALPAIN"/>
    <property type="match status" value="1"/>
</dbReference>